<dbReference type="Proteomes" id="UP000001168">
    <property type="component" value="Chromosome"/>
</dbReference>
<feature type="transmembrane region" description="Helical" evidence="1">
    <location>
        <begin position="30"/>
        <end position="47"/>
    </location>
</feature>
<evidence type="ECO:0000313" key="2">
    <source>
        <dbReference type="EMBL" id="BAD66228.1"/>
    </source>
</evidence>
<feature type="transmembrane region" description="Helical" evidence="1">
    <location>
        <begin position="154"/>
        <end position="176"/>
    </location>
</feature>
<dbReference type="RefSeq" id="WP_011248533.1">
    <property type="nucleotide sequence ID" value="NC_006582.1"/>
</dbReference>
<name>Q5WBN2_SHOC1</name>
<feature type="transmembrane region" description="Helical" evidence="1">
    <location>
        <begin position="229"/>
        <end position="246"/>
    </location>
</feature>
<reference evidence="2 3" key="1">
    <citation type="journal article" date="1994" name="J. Ferment. Bioeng.">
        <title>Molecular cloning and nucleotide sequence of the gene for an alkaline protease from the alkalophilic Bacillus sp. KSM-K16.</title>
        <authorList>
            <person name="Hakamada Y."/>
            <person name="Kobayashi T."/>
            <person name="Hitomi J."/>
            <person name="Kawai S."/>
            <person name="Ito S."/>
        </authorList>
    </citation>
    <scope>NUCLEOTIDE SEQUENCE [LARGE SCALE GENOMIC DNA]</scope>
    <source>
        <strain evidence="2 3">KSM-K16</strain>
    </source>
</reference>
<dbReference type="NCBIfam" id="TIGR04370">
    <property type="entry name" value="glyco_rpt_poly"/>
    <property type="match status" value="1"/>
</dbReference>
<dbReference type="KEGG" id="bcl:ABC3695"/>
<keyword evidence="3" id="KW-1185">Reference proteome</keyword>
<reference evidence="2 3" key="2">
    <citation type="journal article" date="1995" name="Appl. Microbiol. Biotechnol.">
        <title>Purification and properties of an alkaline protease from alkalophilic Bacillus sp. KSM-K16.</title>
        <authorList>
            <person name="Kobayashi T."/>
            <person name="Hakamada Y."/>
            <person name="Adachi S."/>
            <person name="Hitomi J."/>
            <person name="Yoshimatsu T."/>
            <person name="Koike K."/>
            <person name="Kawai S."/>
            <person name="Ito S."/>
        </authorList>
    </citation>
    <scope>NUCLEOTIDE SEQUENCE [LARGE SCALE GENOMIC DNA]</scope>
    <source>
        <strain evidence="2 3">KSM-K16</strain>
    </source>
</reference>
<accession>Q5WBN2</accession>
<keyword evidence="1" id="KW-1133">Transmembrane helix</keyword>
<dbReference type="HOGENOM" id="CLU_648467_0_0_9"/>
<sequence>MLILIFLLLILVLCVFFLLGLILHRTLINYVSIFTGVWLVVLLLHRMELSYHLSAISEKTTWYLLAIFSSFIFGYFYIMLFYFPRYKAKSYYKKSKDINYQKYLQLFFNQKKVENFFLLSFIVIMVCMLLQVIYSGGLPAIWLLTGDSRTYFDFGIPTFNGLVMSYLVLITSLCYLISRFNTRKLYKVILFILIAIPILTVSRQVLIAMVFQILLLQHLFIKKFKVKNVLVYGFVILVVFAIMGNLRTNIESFERVSALKTEDLNFFNSIFYWVYMYFTMSLANINNLFTYISFDYGKGVYTLDNLLPTIFLETMAKEPKEILFLVHPNFNVSGYMVNSYLDYGVIGVIFYTGLMGVLACVIYHKYKFKKDLYNTLSFVVFLQIITLSFFTDFLVYLPVSFQLVWIFLMSIFLKPRISKYVDDSQVTRMIK</sequence>
<reference evidence="2 3" key="5">
    <citation type="journal article" date="2007" name="Extremophiles">
        <title>Intragenomic diversity of the V1 regions of 16S rRNA genes in high-alkaline protease-producing Bacillus clausii spp.</title>
        <authorList>
            <person name="Kageyama Y."/>
            <person name="Takaki Y."/>
            <person name="Shimamura S."/>
            <person name="Nishi S."/>
            <person name="Nogi Y."/>
            <person name="Uchimura K."/>
            <person name="Kobayashi T."/>
            <person name="Hitomi J."/>
            <person name="Ozaki K."/>
            <person name="Kawai S."/>
            <person name="Ito S."/>
            <person name="Horikoshi K."/>
        </authorList>
    </citation>
    <scope>NUCLEOTIDE SEQUENCE [LARGE SCALE GENOMIC DNA]</scope>
    <source>
        <strain evidence="2 3">KSM-K16</strain>
    </source>
</reference>
<organism evidence="2 3">
    <name type="scientific">Shouchella clausii (strain KSM-K16)</name>
    <name type="common">Alkalihalobacillus clausii</name>
    <dbReference type="NCBI Taxonomy" id="66692"/>
    <lineage>
        <taxon>Bacteria</taxon>
        <taxon>Bacillati</taxon>
        <taxon>Bacillota</taxon>
        <taxon>Bacilli</taxon>
        <taxon>Bacillales</taxon>
        <taxon>Bacillaceae</taxon>
        <taxon>Shouchella</taxon>
    </lineage>
</organism>
<evidence type="ECO:0000256" key="1">
    <source>
        <dbReference type="SAM" id="Phobius"/>
    </source>
</evidence>
<feature type="transmembrane region" description="Helical" evidence="1">
    <location>
        <begin position="372"/>
        <end position="390"/>
    </location>
</feature>
<dbReference type="EMBL" id="AP006627">
    <property type="protein sequence ID" value="BAD66228.1"/>
    <property type="molecule type" value="Genomic_DNA"/>
</dbReference>
<feature type="transmembrane region" description="Helical" evidence="1">
    <location>
        <begin position="6"/>
        <end position="23"/>
    </location>
</feature>
<gene>
    <name evidence="2" type="ordered locus">ABC3695</name>
</gene>
<evidence type="ECO:0000313" key="3">
    <source>
        <dbReference type="Proteomes" id="UP000001168"/>
    </source>
</evidence>
<reference evidence="2 3" key="3">
    <citation type="journal article" date="1997" name="Protein Eng.">
        <title>High-resolution crystal structure of M-protease: phylogeny aided analysis of the high-alkaline adaptation mechanism.</title>
        <authorList>
            <person name="Shirai T."/>
            <person name="Suzuki A."/>
            <person name="Yamane T."/>
            <person name="Ashida T."/>
            <person name="Kobayashi T."/>
            <person name="Ito S."/>
        </authorList>
    </citation>
    <scope>NUCLEOTIDE SEQUENCE [LARGE SCALE GENOMIC DNA]</scope>
    <source>
        <strain evidence="2 3">KSM-K16</strain>
    </source>
</reference>
<feature type="transmembrane region" description="Helical" evidence="1">
    <location>
        <begin position="188"/>
        <end position="217"/>
    </location>
</feature>
<reference evidence="3" key="4">
    <citation type="submission" date="2003-10" db="EMBL/GenBank/DDBJ databases">
        <title>The complete genome sequence of the alkaliphilic Bacillus clausii KSM-K16.</title>
        <authorList>
            <person name="Takaki Y."/>
            <person name="Kageyama Y."/>
            <person name="Shimamura S."/>
            <person name="Suzuki H."/>
            <person name="Nishi S."/>
            <person name="Hatada Y."/>
            <person name="Kawai S."/>
            <person name="Ito S."/>
            <person name="Horikoshi K."/>
        </authorList>
    </citation>
    <scope>NUCLEOTIDE SEQUENCE [LARGE SCALE GENOMIC DNA]</scope>
    <source>
        <strain evidence="3">KSM-K16</strain>
    </source>
</reference>
<feature type="transmembrane region" description="Helical" evidence="1">
    <location>
        <begin position="396"/>
        <end position="413"/>
    </location>
</feature>
<dbReference type="STRING" id="66692.ABC3695"/>
<keyword evidence="1" id="KW-0812">Transmembrane</keyword>
<feature type="transmembrane region" description="Helical" evidence="1">
    <location>
        <begin position="62"/>
        <end position="83"/>
    </location>
</feature>
<dbReference type="AlphaFoldDB" id="Q5WBN2"/>
<feature type="transmembrane region" description="Helical" evidence="1">
    <location>
        <begin position="266"/>
        <end position="285"/>
    </location>
</feature>
<dbReference type="eggNOG" id="ENOG502ZAEX">
    <property type="taxonomic scope" value="Bacteria"/>
</dbReference>
<feature type="transmembrane region" description="Helical" evidence="1">
    <location>
        <begin position="116"/>
        <end position="134"/>
    </location>
</feature>
<keyword evidence="1" id="KW-0472">Membrane</keyword>
<proteinExistence type="predicted"/>
<feature type="transmembrane region" description="Helical" evidence="1">
    <location>
        <begin position="343"/>
        <end position="363"/>
    </location>
</feature>
<protein>
    <recommendedName>
        <fullName evidence="4">Oligosaccharide repeat unit polymerase</fullName>
    </recommendedName>
</protein>
<evidence type="ECO:0008006" key="4">
    <source>
        <dbReference type="Google" id="ProtNLM"/>
    </source>
</evidence>